<evidence type="ECO:0000259" key="1">
    <source>
        <dbReference type="PROSITE" id="PS50142"/>
    </source>
</evidence>
<feature type="domain" description="RNase III" evidence="1">
    <location>
        <begin position="11"/>
        <end position="139"/>
    </location>
</feature>
<dbReference type="InterPro" id="IPR036389">
    <property type="entry name" value="RNase_III_sf"/>
</dbReference>
<keyword evidence="3" id="KW-1185">Reference proteome</keyword>
<dbReference type="Pfam" id="PF14622">
    <property type="entry name" value="Ribonucleas_3_3"/>
    <property type="match status" value="1"/>
</dbReference>
<dbReference type="PROSITE" id="PS50142">
    <property type="entry name" value="RNASE_3_2"/>
    <property type="match status" value="1"/>
</dbReference>
<dbReference type="AlphaFoldDB" id="A0A6G1IXV2"/>
<evidence type="ECO:0000313" key="3">
    <source>
        <dbReference type="Proteomes" id="UP000799291"/>
    </source>
</evidence>
<dbReference type="OrthoDB" id="67027at2759"/>
<dbReference type="Gene3D" id="1.10.1520.10">
    <property type="entry name" value="Ribonuclease III domain"/>
    <property type="match status" value="1"/>
</dbReference>
<reference evidence="2" key="1">
    <citation type="journal article" date="2020" name="Stud. Mycol.">
        <title>101 Dothideomycetes genomes: a test case for predicting lifestyles and emergence of pathogens.</title>
        <authorList>
            <person name="Haridas S."/>
            <person name="Albert R."/>
            <person name="Binder M."/>
            <person name="Bloem J."/>
            <person name="Labutti K."/>
            <person name="Salamov A."/>
            <person name="Andreopoulos B."/>
            <person name="Baker S."/>
            <person name="Barry K."/>
            <person name="Bills G."/>
            <person name="Bluhm B."/>
            <person name="Cannon C."/>
            <person name="Castanera R."/>
            <person name="Culley D."/>
            <person name="Daum C."/>
            <person name="Ezra D."/>
            <person name="Gonzalez J."/>
            <person name="Henrissat B."/>
            <person name="Kuo A."/>
            <person name="Liang C."/>
            <person name="Lipzen A."/>
            <person name="Lutzoni F."/>
            <person name="Magnuson J."/>
            <person name="Mondo S."/>
            <person name="Nolan M."/>
            <person name="Ohm R."/>
            <person name="Pangilinan J."/>
            <person name="Park H.-J."/>
            <person name="Ramirez L."/>
            <person name="Alfaro M."/>
            <person name="Sun H."/>
            <person name="Tritt A."/>
            <person name="Yoshinaga Y."/>
            <person name="Zwiers L.-H."/>
            <person name="Turgeon B."/>
            <person name="Goodwin S."/>
            <person name="Spatafora J."/>
            <person name="Crous P."/>
            <person name="Grigoriev I."/>
        </authorList>
    </citation>
    <scope>NUCLEOTIDE SEQUENCE</scope>
    <source>
        <strain evidence="2">CBS 122367</strain>
    </source>
</reference>
<evidence type="ECO:0000313" key="2">
    <source>
        <dbReference type="EMBL" id="KAF2683074.1"/>
    </source>
</evidence>
<name>A0A6G1IXV2_9PLEO</name>
<protein>
    <recommendedName>
        <fullName evidence="1">RNase III domain-containing protein</fullName>
    </recommendedName>
</protein>
<dbReference type="InterPro" id="IPR000999">
    <property type="entry name" value="RNase_III_dom"/>
</dbReference>
<dbReference type="GO" id="GO:0004525">
    <property type="term" value="F:ribonuclease III activity"/>
    <property type="evidence" value="ECO:0007669"/>
    <property type="project" value="InterPro"/>
</dbReference>
<proteinExistence type="predicted"/>
<organism evidence="2 3">
    <name type="scientific">Lentithecium fluviatile CBS 122367</name>
    <dbReference type="NCBI Taxonomy" id="1168545"/>
    <lineage>
        <taxon>Eukaryota</taxon>
        <taxon>Fungi</taxon>
        <taxon>Dikarya</taxon>
        <taxon>Ascomycota</taxon>
        <taxon>Pezizomycotina</taxon>
        <taxon>Dothideomycetes</taxon>
        <taxon>Pleosporomycetidae</taxon>
        <taxon>Pleosporales</taxon>
        <taxon>Massarineae</taxon>
        <taxon>Lentitheciaceae</taxon>
        <taxon>Lentithecium</taxon>
    </lineage>
</organism>
<accession>A0A6G1IXV2</accession>
<gene>
    <name evidence="2" type="ORF">K458DRAFT_405219</name>
</gene>
<sequence>MSVLPSIGPHLTAVENMLGYKFQRPQLVFEALMMGYGWGGQGAVSVTYYVLMCGMEINTRLAIIGARALEWCLAEVEKGINDKRRDKLLSSWLLNHHARACGLDKYIFLNPGHSAGDTSDKIVAATLEALVGAIWRDRNGGEQGFFVVDRVIEQLKFFDHSSP</sequence>
<dbReference type="CDD" id="cd00593">
    <property type="entry name" value="RIBOc"/>
    <property type="match status" value="1"/>
</dbReference>
<dbReference type="EMBL" id="MU005585">
    <property type="protein sequence ID" value="KAF2683074.1"/>
    <property type="molecule type" value="Genomic_DNA"/>
</dbReference>
<dbReference type="Proteomes" id="UP000799291">
    <property type="component" value="Unassembled WGS sequence"/>
</dbReference>
<dbReference type="SUPFAM" id="SSF69065">
    <property type="entry name" value="RNase III domain-like"/>
    <property type="match status" value="1"/>
</dbReference>
<dbReference type="GO" id="GO:0006396">
    <property type="term" value="P:RNA processing"/>
    <property type="evidence" value="ECO:0007669"/>
    <property type="project" value="InterPro"/>
</dbReference>